<feature type="compositionally biased region" description="Low complexity" evidence="2">
    <location>
        <begin position="15"/>
        <end position="32"/>
    </location>
</feature>
<feature type="region of interest" description="Disordered" evidence="2">
    <location>
        <begin position="1"/>
        <end position="33"/>
    </location>
</feature>
<protein>
    <recommendedName>
        <fullName evidence="5">Peptidase C60 sortase A and B</fullName>
    </recommendedName>
</protein>
<organism evidence="3 4">
    <name type="scientific">Paractinoplanes rishiriensis</name>
    <dbReference type="NCBI Taxonomy" id="1050105"/>
    <lineage>
        <taxon>Bacteria</taxon>
        <taxon>Bacillati</taxon>
        <taxon>Actinomycetota</taxon>
        <taxon>Actinomycetes</taxon>
        <taxon>Micromonosporales</taxon>
        <taxon>Micromonosporaceae</taxon>
        <taxon>Paractinoplanes</taxon>
    </lineage>
</organism>
<evidence type="ECO:0000256" key="2">
    <source>
        <dbReference type="SAM" id="MobiDB-lite"/>
    </source>
</evidence>
<dbReference type="InterPro" id="IPR005754">
    <property type="entry name" value="Sortase"/>
</dbReference>
<dbReference type="EMBL" id="BOMV01000103">
    <property type="protein sequence ID" value="GIF01407.1"/>
    <property type="molecule type" value="Genomic_DNA"/>
</dbReference>
<evidence type="ECO:0000313" key="4">
    <source>
        <dbReference type="Proteomes" id="UP000636960"/>
    </source>
</evidence>
<comment type="caution">
    <text evidence="3">The sequence shown here is derived from an EMBL/GenBank/DDBJ whole genome shotgun (WGS) entry which is preliminary data.</text>
</comment>
<dbReference type="Gene3D" id="2.40.260.10">
    <property type="entry name" value="Sortase"/>
    <property type="match status" value="1"/>
</dbReference>
<sequence>MADSRWPGSRPGTLRRQNAAARQRNAGPVRAAPRPRPVRLMIEAIDLRTDVVPIGLRPDGDLDVPAVGPVAWYDGSPAPGELGSAVLVGPVGAVFARLRLLRPGDLVEVERSDGGVVPFVVTGIALYPKDHFPGDRMQGPRDYPALTLMTCGSVDRPNLIVVARQV</sequence>
<reference evidence="3" key="1">
    <citation type="submission" date="2021-01" db="EMBL/GenBank/DDBJ databases">
        <title>Whole genome shotgun sequence of Actinoplanes rishiriensis NBRC 108556.</title>
        <authorList>
            <person name="Komaki H."/>
            <person name="Tamura T."/>
        </authorList>
    </citation>
    <scope>NUCLEOTIDE SEQUENCE</scope>
    <source>
        <strain evidence="3">NBRC 108556</strain>
    </source>
</reference>
<dbReference type="Proteomes" id="UP000636960">
    <property type="component" value="Unassembled WGS sequence"/>
</dbReference>
<dbReference type="GO" id="GO:0016787">
    <property type="term" value="F:hydrolase activity"/>
    <property type="evidence" value="ECO:0007669"/>
    <property type="project" value="UniProtKB-KW"/>
</dbReference>
<evidence type="ECO:0008006" key="5">
    <source>
        <dbReference type="Google" id="ProtNLM"/>
    </source>
</evidence>
<proteinExistence type="predicted"/>
<dbReference type="AlphaFoldDB" id="A0A919MVG9"/>
<evidence type="ECO:0000313" key="3">
    <source>
        <dbReference type="EMBL" id="GIF01407.1"/>
    </source>
</evidence>
<dbReference type="RefSeq" id="WP_203790136.1">
    <property type="nucleotide sequence ID" value="NZ_BOMV01000103.1"/>
</dbReference>
<name>A0A919MVG9_9ACTN</name>
<accession>A0A919MVG9</accession>
<dbReference type="InterPro" id="IPR023365">
    <property type="entry name" value="Sortase_dom-sf"/>
</dbReference>
<gene>
    <name evidence="3" type="ORF">Ari01nite_88710</name>
</gene>
<evidence type="ECO:0000256" key="1">
    <source>
        <dbReference type="ARBA" id="ARBA00022801"/>
    </source>
</evidence>
<keyword evidence="1" id="KW-0378">Hydrolase</keyword>
<dbReference type="InterPro" id="IPR042001">
    <property type="entry name" value="Sortase_F"/>
</dbReference>
<dbReference type="CDD" id="cd05829">
    <property type="entry name" value="Sortase_F"/>
    <property type="match status" value="1"/>
</dbReference>
<dbReference type="Pfam" id="PF04203">
    <property type="entry name" value="Sortase"/>
    <property type="match status" value="1"/>
</dbReference>
<keyword evidence="4" id="KW-1185">Reference proteome</keyword>
<dbReference type="SUPFAM" id="SSF63817">
    <property type="entry name" value="Sortase"/>
    <property type="match status" value="1"/>
</dbReference>